<accession>A0ABD6D682</accession>
<dbReference type="EMBL" id="JBHUDM010000001">
    <property type="protein sequence ID" value="MFD1640955.1"/>
    <property type="molecule type" value="Genomic_DNA"/>
</dbReference>
<dbReference type="AlphaFoldDB" id="A0ABD6D682"/>
<evidence type="ECO:0008006" key="5">
    <source>
        <dbReference type="Google" id="ProtNLM"/>
    </source>
</evidence>
<keyword evidence="2" id="KW-0472">Membrane</keyword>
<evidence type="ECO:0000256" key="1">
    <source>
        <dbReference type="SAM" id="MobiDB-lite"/>
    </source>
</evidence>
<dbReference type="RefSeq" id="WP_256394644.1">
    <property type="nucleotide sequence ID" value="NZ_JANHDJ010000001.1"/>
</dbReference>
<dbReference type="Proteomes" id="UP001597052">
    <property type="component" value="Unassembled WGS sequence"/>
</dbReference>
<feature type="region of interest" description="Disordered" evidence="1">
    <location>
        <begin position="81"/>
        <end position="132"/>
    </location>
</feature>
<keyword evidence="4" id="KW-1185">Reference proteome</keyword>
<sequence>MSSGLRGQRVVVGIYLIIVAFTGVAGYMTATVVGEIDPPRLLFLIEVPPTPIGLAVFGAGTIGFVLGVLLVAVTVVSDRFDDAEPGDSKATTPSTDPSTEPAAPSDESSQATDEPTGSANSPTDTTDDPNAP</sequence>
<dbReference type="InterPro" id="IPR055942">
    <property type="entry name" value="DUF7520"/>
</dbReference>
<protein>
    <recommendedName>
        <fullName evidence="5">Cox cluster protein</fullName>
    </recommendedName>
</protein>
<reference evidence="3 4" key="1">
    <citation type="journal article" date="2019" name="Int. J. Syst. Evol. Microbiol.">
        <title>The Global Catalogue of Microorganisms (GCM) 10K type strain sequencing project: providing services to taxonomists for standard genome sequencing and annotation.</title>
        <authorList>
            <consortium name="The Broad Institute Genomics Platform"/>
            <consortium name="The Broad Institute Genome Sequencing Center for Infectious Disease"/>
            <person name="Wu L."/>
            <person name="Ma J."/>
        </authorList>
    </citation>
    <scope>NUCLEOTIDE SEQUENCE [LARGE SCALE GENOMIC DNA]</scope>
    <source>
        <strain evidence="3 4">CGMCC 1.10593</strain>
    </source>
</reference>
<gene>
    <name evidence="3" type="ORF">ACFSBW_03575</name>
</gene>
<keyword evidence="2" id="KW-1133">Transmembrane helix</keyword>
<evidence type="ECO:0000256" key="2">
    <source>
        <dbReference type="SAM" id="Phobius"/>
    </source>
</evidence>
<organism evidence="3 4">
    <name type="scientific">Halohasta litorea</name>
    <dbReference type="NCBI Taxonomy" id="869891"/>
    <lineage>
        <taxon>Archaea</taxon>
        <taxon>Methanobacteriati</taxon>
        <taxon>Methanobacteriota</taxon>
        <taxon>Stenosarchaea group</taxon>
        <taxon>Halobacteria</taxon>
        <taxon>Halobacteriales</taxon>
        <taxon>Haloferacaceae</taxon>
        <taxon>Halohasta</taxon>
    </lineage>
</organism>
<evidence type="ECO:0000313" key="4">
    <source>
        <dbReference type="Proteomes" id="UP001597052"/>
    </source>
</evidence>
<name>A0ABD6D682_9EURY</name>
<proteinExistence type="predicted"/>
<keyword evidence="2" id="KW-0812">Transmembrane</keyword>
<feature type="transmembrane region" description="Helical" evidence="2">
    <location>
        <begin position="52"/>
        <end position="76"/>
    </location>
</feature>
<dbReference type="Pfam" id="PF24364">
    <property type="entry name" value="DUF7520"/>
    <property type="match status" value="1"/>
</dbReference>
<comment type="caution">
    <text evidence="3">The sequence shown here is derived from an EMBL/GenBank/DDBJ whole genome shotgun (WGS) entry which is preliminary data.</text>
</comment>
<feature type="compositionally biased region" description="Polar residues" evidence="1">
    <location>
        <begin position="106"/>
        <end position="124"/>
    </location>
</feature>
<feature type="compositionally biased region" description="Polar residues" evidence="1">
    <location>
        <begin position="89"/>
        <end position="98"/>
    </location>
</feature>
<evidence type="ECO:0000313" key="3">
    <source>
        <dbReference type="EMBL" id="MFD1640955.1"/>
    </source>
</evidence>
<feature type="transmembrane region" description="Helical" evidence="2">
    <location>
        <begin position="12"/>
        <end position="32"/>
    </location>
</feature>